<dbReference type="AlphaFoldDB" id="A0AAD4SRW1"/>
<comment type="caution">
    <text evidence="1">The sequence shown here is derived from an EMBL/GenBank/DDBJ whole genome shotgun (WGS) entry which is preliminary data.</text>
</comment>
<gene>
    <name evidence="1" type="ORF">MKW98_001240</name>
</gene>
<evidence type="ECO:0000313" key="1">
    <source>
        <dbReference type="EMBL" id="KAI3919984.1"/>
    </source>
</evidence>
<evidence type="ECO:0000313" key="2">
    <source>
        <dbReference type="Proteomes" id="UP001202328"/>
    </source>
</evidence>
<sequence length="151" mass="16947">MKATFDHNNFKIYMGCTNKSYWIFFVILDDEDGQICVGCALFLFGKSLNQGSCYIYVQSVVKSCGYAGILASHALMCLHSDASNKFPDSLQSVQKAFRAAGTTYKTLDQLPKLVKGSHGRLKYGYLENGMKWISWETTISPALIFCFSMKM</sequence>
<dbReference type="EMBL" id="JAJJMB010008870">
    <property type="protein sequence ID" value="KAI3919984.1"/>
    <property type="molecule type" value="Genomic_DNA"/>
</dbReference>
<name>A0AAD4SRW1_9MAGN</name>
<accession>A0AAD4SRW1</accession>
<dbReference type="Proteomes" id="UP001202328">
    <property type="component" value="Unassembled WGS sequence"/>
</dbReference>
<reference evidence="1" key="1">
    <citation type="submission" date="2022-04" db="EMBL/GenBank/DDBJ databases">
        <title>A functionally conserved STORR gene fusion in Papaver species that diverged 16.8 million years ago.</title>
        <authorList>
            <person name="Catania T."/>
        </authorList>
    </citation>
    <scope>NUCLEOTIDE SEQUENCE</scope>
    <source>
        <strain evidence="1">S-188037</strain>
    </source>
</reference>
<proteinExistence type="predicted"/>
<protein>
    <submittedName>
        <fullName evidence="1">Uncharacterized protein</fullName>
    </submittedName>
</protein>
<keyword evidence="2" id="KW-1185">Reference proteome</keyword>
<organism evidence="1 2">
    <name type="scientific">Papaver atlanticum</name>
    <dbReference type="NCBI Taxonomy" id="357466"/>
    <lineage>
        <taxon>Eukaryota</taxon>
        <taxon>Viridiplantae</taxon>
        <taxon>Streptophyta</taxon>
        <taxon>Embryophyta</taxon>
        <taxon>Tracheophyta</taxon>
        <taxon>Spermatophyta</taxon>
        <taxon>Magnoliopsida</taxon>
        <taxon>Ranunculales</taxon>
        <taxon>Papaveraceae</taxon>
        <taxon>Papaveroideae</taxon>
        <taxon>Papaver</taxon>
    </lineage>
</organism>